<accession>A0A6T8N5D0</accession>
<name>A0A6T8N5D0_HEMAN</name>
<sequence length="573" mass="61376">MRSRMTGSRMTGWAVVALLSVGLVQASIQEMATEPRMPSPGQGQGTALNPRMGTSLPVGVQTENVVGGIVEHSPPSPPSRVNLVRSRSMGTLDTHITLLGGGERDVTDEISAAIPELPQFKSAVAHICCNTPSTLLSQRTDQPPGSDPKMLGGCTGGVSLLLRAALHSAFSSLKLTKETSGGTEDGGGAQQDQPLMNVGVAEGEADELFLVIEGGKIVRGRVWARGIGDCELTVKIMGERVRNLEHRRLATPTGMRRSISSGGSSPSRDRNLSPTPSASMARIGSGFESPTVGAEHVVGTPRKGDARSAARRSAVSDELQKLGLDVEEILTSIEYDGTQVRKCLTSFINPRANRRRFRDKSPRLGAVSSSTGVINMEARRVAEHVMMLYRQRQAMLADWIRNSDAAREEREERASKGLGPSPLTFVLDNVRSVYNVGSIFRTAETAGAAEVITCGITPHPPHEKLTKTGFSAVERVKTRHFGSTVEAVETLEKEGVQVFAMETSDNSRGYTKVAFPQPTALILGNELTGVAPNVISMCRDVVEIPTLGKKNSLNVACAAAVVAFECLRQWDFV</sequence>
<keyword evidence="4" id="KW-0732">Signal</keyword>
<dbReference type="GO" id="GO:0003723">
    <property type="term" value="F:RNA binding"/>
    <property type="evidence" value="ECO:0007669"/>
    <property type="project" value="InterPro"/>
</dbReference>
<protein>
    <recommendedName>
        <fullName evidence="5">tRNA/rRNA methyltransferase SpoU type domain-containing protein</fullName>
    </recommendedName>
</protein>
<keyword evidence="1" id="KW-0489">Methyltransferase</keyword>
<proteinExistence type="predicted"/>
<feature type="chain" id="PRO_5035676833" description="tRNA/rRNA methyltransferase SpoU type domain-containing protein" evidence="4">
    <location>
        <begin position="27"/>
        <end position="573"/>
    </location>
</feature>
<evidence type="ECO:0000256" key="1">
    <source>
        <dbReference type="ARBA" id="ARBA00022603"/>
    </source>
</evidence>
<evidence type="ECO:0000256" key="4">
    <source>
        <dbReference type="SAM" id="SignalP"/>
    </source>
</evidence>
<dbReference type="Pfam" id="PF00588">
    <property type="entry name" value="SpoU_methylase"/>
    <property type="match status" value="1"/>
</dbReference>
<dbReference type="AlphaFoldDB" id="A0A6T8N5D0"/>
<reference evidence="6" key="1">
    <citation type="submission" date="2021-01" db="EMBL/GenBank/DDBJ databases">
        <authorList>
            <person name="Corre E."/>
            <person name="Pelletier E."/>
            <person name="Niang G."/>
            <person name="Scheremetjew M."/>
            <person name="Finn R."/>
            <person name="Kale V."/>
            <person name="Holt S."/>
            <person name="Cochrane G."/>
            <person name="Meng A."/>
            <person name="Brown T."/>
            <person name="Cohen L."/>
        </authorList>
    </citation>
    <scope>NUCLEOTIDE SEQUENCE</scope>
    <source>
        <strain evidence="6">CCMP441</strain>
        <strain evidence="7">CCMP644</strain>
    </source>
</reference>
<evidence type="ECO:0000256" key="2">
    <source>
        <dbReference type="ARBA" id="ARBA00022679"/>
    </source>
</evidence>
<dbReference type="GO" id="GO:0032259">
    <property type="term" value="P:methylation"/>
    <property type="evidence" value="ECO:0007669"/>
    <property type="project" value="UniProtKB-KW"/>
</dbReference>
<evidence type="ECO:0000256" key="3">
    <source>
        <dbReference type="SAM" id="MobiDB-lite"/>
    </source>
</evidence>
<gene>
    <name evidence="7" type="ORF">HAND00432_LOCUS34266</name>
    <name evidence="6" type="ORF">HAND1043_LOCUS17202</name>
</gene>
<dbReference type="InterPro" id="IPR029028">
    <property type="entry name" value="Alpha/beta_knot_MTases"/>
</dbReference>
<evidence type="ECO:0000313" key="6">
    <source>
        <dbReference type="EMBL" id="CAD8750698.1"/>
    </source>
</evidence>
<feature type="compositionally biased region" description="Low complexity" evidence="3">
    <location>
        <begin position="254"/>
        <end position="266"/>
    </location>
</feature>
<dbReference type="GO" id="GO:0006396">
    <property type="term" value="P:RNA processing"/>
    <property type="evidence" value="ECO:0007669"/>
    <property type="project" value="InterPro"/>
</dbReference>
<dbReference type="Gene3D" id="3.40.1280.10">
    <property type="match status" value="1"/>
</dbReference>
<dbReference type="InterPro" id="IPR029026">
    <property type="entry name" value="tRNA_m1G_MTases_N"/>
</dbReference>
<feature type="signal peptide" evidence="4">
    <location>
        <begin position="1"/>
        <end position="26"/>
    </location>
</feature>
<dbReference type="GO" id="GO:0008173">
    <property type="term" value="F:RNA methyltransferase activity"/>
    <property type="evidence" value="ECO:0007669"/>
    <property type="project" value="InterPro"/>
</dbReference>
<feature type="compositionally biased region" description="Basic and acidic residues" evidence="3">
    <location>
        <begin position="302"/>
        <end position="312"/>
    </location>
</feature>
<dbReference type="InterPro" id="IPR001537">
    <property type="entry name" value="SpoU_MeTrfase"/>
</dbReference>
<dbReference type="PANTHER" id="PTHR43191:SF7">
    <property type="entry name" value="OBP33PEP LIKE PROTEIN"/>
    <property type="match status" value="1"/>
</dbReference>
<organism evidence="6">
    <name type="scientific">Hemiselmis andersenii</name>
    <name type="common">Cryptophyte alga</name>
    <dbReference type="NCBI Taxonomy" id="464988"/>
    <lineage>
        <taxon>Eukaryota</taxon>
        <taxon>Cryptophyceae</taxon>
        <taxon>Cryptomonadales</taxon>
        <taxon>Hemiselmidaceae</taxon>
        <taxon>Hemiselmis</taxon>
    </lineage>
</organism>
<dbReference type="InterPro" id="IPR051259">
    <property type="entry name" value="rRNA_Methyltransferase"/>
</dbReference>
<dbReference type="EMBL" id="HBFK01028283">
    <property type="protein sequence ID" value="CAD8750698.1"/>
    <property type="molecule type" value="Transcribed_RNA"/>
</dbReference>
<evidence type="ECO:0000259" key="5">
    <source>
        <dbReference type="Pfam" id="PF00588"/>
    </source>
</evidence>
<dbReference type="EMBL" id="HBFX01056917">
    <property type="protein sequence ID" value="CAD8983256.1"/>
    <property type="molecule type" value="Transcribed_RNA"/>
</dbReference>
<evidence type="ECO:0000313" key="7">
    <source>
        <dbReference type="EMBL" id="CAD8983256.1"/>
    </source>
</evidence>
<keyword evidence="2" id="KW-0808">Transferase</keyword>
<feature type="region of interest" description="Disordered" evidence="3">
    <location>
        <begin position="249"/>
        <end position="312"/>
    </location>
</feature>
<dbReference type="SUPFAM" id="SSF75217">
    <property type="entry name" value="alpha/beta knot"/>
    <property type="match status" value="1"/>
</dbReference>
<feature type="domain" description="tRNA/rRNA methyltransferase SpoU type" evidence="5">
    <location>
        <begin position="423"/>
        <end position="563"/>
    </location>
</feature>
<dbReference type="PANTHER" id="PTHR43191">
    <property type="entry name" value="RRNA METHYLTRANSFERASE 3"/>
    <property type="match status" value="1"/>
</dbReference>